<dbReference type="PANTHER" id="PTHR10953">
    <property type="entry name" value="UBIQUITIN-ACTIVATING ENZYME E1"/>
    <property type="match status" value="1"/>
</dbReference>
<accession>A0ABW5GVV5</accession>
<dbReference type="RefSeq" id="WP_345399032.1">
    <property type="nucleotide sequence ID" value="NZ_BAABHG010000010.1"/>
</dbReference>
<name>A0ABW5GVV5_9PSEU</name>
<dbReference type="InterPro" id="IPR035985">
    <property type="entry name" value="Ubiquitin-activating_enz"/>
</dbReference>
<dbReference type="SUPFAM" id="SSF69572">
    <property type="entry name" value="Activating enzymes of the ubiquitin-like proteins"/>
    <property type="match status" value="1"/>
</dbReference>
<gene>
    <name evidence="2" type="ORF">ACFSYJ_41115</name>
</gene>
<dbReference type="Proteomes" id="UP001597419">
    <property type="component" value="Unassembled WGS sequence"/>
</dbReference>
<dbReference type="Pfam" id="PF00899">
    <property type="entry name" value="ThiF"/>
    <property type="match status" value="1"/>
</dbReference>
<dbReference type="PANTHER" id="PTHR10953:SF102">
    <property type="entry name" value="ADENYLYLTRANSFERASE AND SULFURTRANSFERASE MOCS3"/>
    <property type="match status" value="1"/>
</dbReference>
<dbReference type="Gene3D" id="3.90.930.60">
    <property type="match status" value="1"/>
</dbReference>
<dbReference type="EMBL" id="JBHUKU010000028">
    <property type="protein sequence ID" value="MFD2465078.1"/>
    <property type="molecule type" value="Genomic_DNA"/>
</dbReference>
<organism evidence="2 3">
    <name type="scientific">Amycolatopsis samaneae</name>
    <dbReference type="NCBI Taxonomy" id="664691"/>
    <lineage>
        <taxon>Bacteria</taxon>
        <taxon>Bacillati</taxon>
        <taxon>Actinomycetota</taxon>
        <taxon>Actinomycetes</taxon>
        <taxon>Pseudonocardiales</taxon>
        <taxon>Pseudonocardiaceae</taxon>
        <taxon>Amycolatopsis</taxon>
    </lineage>
</organism>
<evidence type="ECO:0000259" key="1">
    <source>
        <dbReference type="Pfam" id="PF00899"/>
    </source>
</evidence>
<evidence type="ECO:0000313" key="2">
    <source>
        <dbReference type="EMBL" id="MFD2465078.1"/>
    </source>
</evidence>
<evidence type="ECO:0000313" key="3">
    <source>
        <dbReference type="Proteomes" id="UP001597419"/>
    </source>
</evidence>
<dbReference type="InterPro" id="IPR000594">
    <property type="entry name" value="ThiF_NAD_FAD-bd"/>
</dbReference>
<reference evidence="3" key="1">
    <citation type="journal article" date="2019" name="Int. J. Syst. Evol. Microbiol.">
        <title>The Global Catalogue of Microorganisms (GCM) 10K type strain sequencing project: providing services to taxonomists for standard genome sequencing and annotation.</title>
        <authorList>
            <consortium name="The Broad Institute Genomics Platform"/>
            <consortium name="The Broad Institute Genome Sequencing Center for Infectious Disease"/>
            <person name="Wu L."/>
            <person name="Ma J."/>
        </authorList>
    </citation>
    <scope>NUCLEOTIDE SEQUENCE [LARGE SCALE GENOMIC DNA]</scope>
    <source>
        <strain evidence="3">CGMCC 4.7643</strain>
    </source>
</reference>
<comment type="caution">
    <text evidence="2">The sequence shown here is derived from an EMBL/GenBank/DDBJ whole genome shotgun (WGS) entry which is preliminary data.</text>
</comment>
<sequence>MIKPEHLPVRHGEDRVRIGGMVRGIAADIVDPDGWVWTLLETLDGSRTTDQVVADLVRLHPTRPRVDVLAAIEDLTRAGYLEDACQQAPAELSAVERERYGRSAALFRWMDRSPRRTSWDTQLMLQQARVVVVGIGGVGCTAAQTLVVSGVGHVHCVEPDTVELSNLNRQILFTEHDLGRPKAEVAVDRLREHNSDVHITGEQRAIGGPAALRDLAMGFDVLLLAADRPPEIRSWANQACAVTGTAWVHGGYHGPQVNCGLYLPGAGPCYDCARVAERERRAGLPPRTFSPAAARVARAHAANAVSAGVAGQLAAHAVLCLLTGVPALRINCQFGFNLVTLQDSFALGPEAPRADCPTCAGAAGQS</sequence>
<dbReference type="Gene3D" id="3.40.50.720">
    <property type="entry name" value="NAD(P)-binding Rossmann-like Domain"/>
    <property type="match status" value="1"/>
</dbReference>
<protein>
    <submittedName>
        <fullName evidence="2">HesA/MoeB/ThiF family protein</fullName>
    </submittedName>
</protein>
<keyword evidence="3" id="KW-1185">Reference proteome</keyword>
<proteinExistence type="predicted"/>
<dbReference type="InterPro" id="IPR045886">
    <property type="entry name" value="ThiF/MoeB/HesA"/>
</dbReference>
<feature type="domain" description="THIF-type NAD/FAD binding fold" evidence="1">
    <location>
        <begin position="120"/>
        <end position="356"/>
    </location>
</feature>